<evidence type="ECO:0000313" key="2">
    <source>
        <dbReference type="Proteomes" id="UP001219956"/>
    </source>
</evidence>
<gene>
    <name evidence="1" type="ORF">PQU95_10105</name>
</gene>
<name>A0ABT5IYB2_9NEIS</name>
<organism evidence="1 2">
    <name type="scientific">Vogesella aquatica</name>
    <dbReference type="NCBI Taxonomy" id="2984206"/>
    <lineage>
        <taxon>Bacteria</taxon>
        <taxon>Pseudomonadati</taxon>
        <taxon>Pseudomonadota</taxon>
        <taxon>Betaproteobacteria</taxon>
        <taxon>Neisseriales</taxon>
        <taxon>Chromobacteriaceae</taxon>
        <taxon>Vogesella</taxon>
    </lineage>
</organism>
<reference evidence="1 2" key="1">
    <citation type="submission" date="2023-01" db="EMBL/GenBank/DDBJ databases">
        <title>Novel species of the genus Vogesella isolated from rivers.</title>
        <authorList>
            <person name="Lu H."/>
        </authorList>
    </citation>
    <scope>NUCLEOTIDE SEQUENCE [LARGE SCALE GENOMIC DNA]</scope>
    <source>
        <strain evidence="1 2">DC21W</strain>
    </source>
</reference>
<dbReference type="RefSeq" id="WP_272751878.1">
    <property type="nucleotide sequence ID" value="NZ_JAQQLF010000011.1"/>
</dbReference>
<comment type="caution">
    <text evidence="1">The sequence shown here is derived from an EMBL/GenBank/DDBJ whole genome shotgun (WGS) entry which is preliminary data.</text>
</comment>
<accession>A0ABT5IYB2</accession>
<evidence type="ECO:0000313" key="1">
    <source>
        <dbReference type="EMBL" id="MDC7717563.1"/>
    </source>
</evidence>
<protein>
    <submittedName>
        <fullName evidence="1">Uncharacterized protein</fullName>
    </submittedName>
</protein>
<dbReference type="Proteomes" id="UP001219956">
    <property type="component" value="Unassembled WGS sequence"/>
</dbReference>
<proteinExistence type="predicted"/>
<dbReference type="EMBL" id="JAQQLF010000011">
    <property type="protein sequence ID" value="MDC7717563.1"/>
    <property type="molecule type" value="Genomic_DNA"/>
</dbReference>
<keyword evidence="2" id="KW-1185">Reference proteome</keyword>
<sequence>MMVNIGWIRAAQNVRIEHAEHTQTQQTSSYSKQSGLTVALSGGVVDAAQTAVSAAQAAGNSNNSRLAALQGVKTPQERALLLATYNEQVRDINTATAQFEKLGASASVIDVFMTQTAQILPDLALSVGGNGRPALAVKPVASGGVVC</sequence>